<proteinExistence type="predicted"/>
<keyword evidence="1" id="KW-1185">Reference proteome</keyword>
<dbReference type="WBParaSite" id="nRc.2.0.1.t09118-RA">
    <property type="protein sequence ID" value="nRc.2.0.1.t09118-RA"/>
    <property type="gene ID" value="nRc.2.0.1.g09118"/>
</dbReference>
<dbReference type="Proteomes" id="UP000887565">
    <property type="component" value="Unplaced"/>
</dbReference>
<sequence>MPDCRKDVAGLLKNCKAAGNHIMSLEMSIAYMAETVAFRVPFSGKNPILRASLYSGGEMLMLRITRYTLK</sequence>
<name>A0A915I4Q7_ROMCU</name>
<evidence type="ECO:0000313" key="1">
    <source>
        <dbReference type="Proteomes" id="UP000887565"/>
    </source>
</evidence>
<evidence type="ECO:0000313" key="2">
    <source>
        <dbReference type="WBParaSite" id="nRc.2.0.1.t09118-RA"/>
    </source>
</evidence>
<organism evidence="1 2">
    <name type="scientific">Romanomermis culicivorax</name>
    <name type="common">Nematode worm</name>
    <dbReference type="NCBI Taxonomy" id="13658"/>
    <lineage>
        <taxon>Eukaryota</taxon>
        <taxon>Metazoa</taxon>
        <taxon>Ecdysozoa</taxon>
        <taxon>Nematoda</taxon>
        <taxon>Enoplea</taxon>
        <taxon>Dorylaimia</taxon>
        <taxon>Mermithida</taxon>
        <taxon>Mermithoidea</taxon>
        <taxon>Mermithidae</taxon>
        <taxon>Romanomermis</taxon>
    </lineage>
</organism>
<protein>
    <submittedName>
        <fullName evidence="2">Uncharacterized protein</fullName>
    </submittedName>
</protein>
<reference evidence="2" key="1">
    <citation type="submission" date="2022-11" db="UniProtKB">
        <authorList>
            <consortium name="WormBaseParasite"/>
        </authorList>
    </citation>
    <scope>IDENTIFICATION</scope>
</reference>
<dbReference type="AlphaFoldDB" id="A0A915I4Q7"/>
<accession>A0A915I4Q7</accession>